<evidence type="ECO:0000313" key="2">
    <source>
        <dbReference type="EMBL" id="CAK1550296.1"/>
    </source>
</evidence>
<comment type="caution">
    <text evidence="2">The sequence shown here is derived from an EMBL/GenBank/DDBJ whole genome shotgun (WGS) entry which is preliminary data.</text>
</comment>
<feature type="domain" description="PI3K/PI4K catalytic" evidence="1">
    <location>
        <begin position="165"/>
        <end position="461"/>
    </location>
</feature>
<organism evidence="2 3">
    <name type="scientific">Leptosia nina</name>
    <dbReference type="NCBI Taxonomy" id="320188"/>
    <lineage>
        <taxon>Eukaryota</taxon>
        <taxon>Metazoa</taxon>
        <taxon>Ecdysozoa</taxon>
        <taxon>Arthropoda</taxon>
        <taxon>Hexapoda</taxon>
        <taxon>Insecta</taxon>
        <taxon>Pterygota</taxon>
        <taxon>Neoptera</taxon>
        <taxon>Endopterygota</taxon>
        <taxon>Lepidoptera</taxon>
        <taxon>Glossata</taxon>
        <taxon>Ditrysia</taxon>
        <taxon>Papilionoidea</taxon>
        <taxon>Pieridae</taxon>
        <taxon>Pierinae</taxon>
        <taxon>Leptosia</taxon>
    </lineage>
</organism>
<evidence type="ECO:0000313" key="3">
    <source>
        <dbReference type="Proteomes" id="UP001497472"/>
    </source>
</evidence>
<dbReference type="EMBL" id="CAVLEF010000081">
    <property type="protein sequence ID" value="CAK1550296.1"/>
    <property type="molecule type" value="Genomic_DNA"/>
</dbReference>
<dbReference type="InterPro" id="IPR011009">
    <property type="entry name" value="Kinase-like_dom_sf"/>
</dbReference>
<gene>
    <name evidence="2" type="ORF">LNINA_LOCUS9531</name>
</gene>
<dbReference type="InterPro" id="IPR036940">
    <property type="entry name" value="PI3/4_kinase_cat_sf"/>
</dbReference>
<dbReference type="InterPro" id="IPR000403">
    <property type="entry name" value="PI3/4_kinase_cat_dom"/>
</dbReference>
<dbReference type="Pfam" id="PF00454">
    <property type="entry name" value="PI3_PI4_kinase"/>
    <property type="match status" value="1"/>
</dbReference>
<proteinExistence type="predicted"/>
<name>A0AAV1JQD0_9NEOP</name>
<dbReference type="Proteomes" id="UP001497472">
    <property type="component" value="Unassembled WGS sequence"/>
</dbReference>
<reference evidence="2 3" key="1">
    <citation type="submission" date="2023-11" db="EMBL/GenBank/DDBJ databases">
        <authorList>
            <person name="Okamura Y."/>
        </authorList>
    </citation>
    <scope>NUCLEOTIDE SEQUENCE [LARGE SCALE GENOMIC DNA]</scope>
</reference>
<dbReference type="GO" id="GO:0004674">
    <property type="term" value="F:protein serine/threonine kinase activity"/>
    <property type="evidence" value="ECO:0007669"/>
    <property type="project" value="TreeGrafter"/>
</dbReference>
<dbReference type="Gene3D" id="1.10.1070.11">
    <property type="entry name" value="Phosphatidylinositol 3-/4-kinase, catalytic domain"/>
    <property type="match status" value="1"/>
</dbReference>
<dbReference type="GO" id="GO:0005634">
    <property type="term" value="C:nucleus"/>
    <property type="evidence" value="ECO:0007669"/>
    <property type="project" value="TreeGrafter"/>
</dbReference>
<dbReference type="PANTHER" id="PTHR11139">
    <property type="entry name" value="ATAXIA TELANGIECTASIA MUTATED ATM -RELATED"/>
    <property type="match status" value="1"/>
</dbReference>
<dbReference type="PROSITE" id="PS50290">
    <property type="entry name" value="PI3_4_KINASE_3"/>
    <property type="match status" value="1"/>
</dbReference>
<dbReference type="InterPro" id="IPR050517">
    <property type="entry name" value="DDR_Repair_Kinase"/>
</dbReference>
<sequence>MLFDITLNRVLQLPSEQRPLLVLEKLKEFSADEEYQRAALLECGVSEYCVRLLRAIALKDVEKWNSVMQQLERHSWDGAGLDHRVLDNHRAALAQIGDFDTDDEVRTRILKSVESTLRAQLATSGARSLRLTALCAALSSCHIEEDKSLSTLLGLPAHLRVYRFEDQVDVCTDSIRRPCVIRASLSDGSTRRWLIKSGESPAPQVTGLAFCRAVRRAHPSRARHLTTYLVRELNEECTLIEFLEQHERLDAVATRGGSHPLPEMSGEESVADAEVRYRVACERLSALTLREAVAARCLTGKHFVQQQQHFTESLAATAVLTALIGLGDRHAQNIMLSRTRCSVVHVDWASSPRHGAVTAEPAPARLTRNMIALCSNGIENLVMEWSERIRAHAIPLAASARLIFRFLPPEHQYKLTMIEDLLHGRYSYHQVALQQLKHQQQDHRASSLVLLLEDMFTEFPEKESYTVEEQVSSLLRMSTDPRVLALTRGAWQPHF</sequence>
<accession>A0AAV1JQD0</accession>
<keyword evidence="3" id="KW-1185">Reference proteome</keyword>
<evidence type="ECO:0000259" key="1">
    <source>
        <dbReference type="PROSITE" id="PS50290"/>
    </source>
</evidence>
<protein>
    <recommendedName>
        <fullName evidence="1">PI3K/PI4K catalytic domain-containing protein</fullName>
    </recommendedName>
</protein>
<dbReference type="SUPFAM" id="SSF56112">
    <property type="entry name" value="Protein kinase-like (PK-like)"/>
    <property type="match status" value="1"/>
</dbReference>
<dbReference type="AlphaFoldDB" id="A0AAV1JQD0"/>